<evidence type="ECO:0000313" key="2">
    <source>
        <dbReference type="EMBL" id="RTZ13460.1"/>
    </source>
</evidence>
<sequence length="62" mass="6691">MSAWQLPRQFTIVLRFGWKERALFGALSGCLIGQGSGITGFGLVAFGGQVGSCLVVWFRKLA</sequence>
<comment type="caution">
    <text evidence="2">The sequence shown here is derived from an EMBL/GenBank/DDBJ whole genome shotgun (WGS) entry which is preliminary data.</text>
</comment>
<name>A0A3S0MFZ8_9VIBR</name>
<keyword evidence="3" id="KW-1185">Reference proteome</keyword>
<dbReference type="EMBL" id="RXZH01000023">
    <property type="protein sequence ID" value="RTZ13460.1"/>
    <property type="molecule type" value="Genomic_DNA"/>
</dbReference>
<accession>A0A3S0MFZ8</accession>
<gene>
    <name evidence="2" type="ORF">EJ063_20090</name>
</gene>
<keyword evidence="1" id="KW-0472">Membrane</keyword>
<evidence type="ECO:0000313" key="3">
    <source>
        <dbReference type="Proteomes" id="UP000268973"/>
    </source>
</evidence>
<keyword evidence="1" id="KW-0812">Transmembrane</keyword>
<proteinExistence type="predicted"/>
<dbReference type="Proteomes" id="UP000268973">
    <property type="component" value="Unassembled WGS sequence"/>
</dbReference>
<protein>
    <submittedName>
        <fullName evidence="2">Uncharacterized protein</fullName>
    </submittedName>
</protein>
<organism evidence="2 3">
    <name type="scientific">Vibrio aquaticus</name>
    <dbReference type="NCBI Taxonomy" id="2496559"/>
    <lineage>
        <taxon>Bacteria</taxon>
        <taxon>Pseudomonadati</taxon>
        <taxon>Pseudomonadota</taxon>
        <taxon>Gammaproteobacteria</taxon>
        <taxon>Vibrionales</taxon>
        <taxon>Vibrionaceae</taxon>
        <taxon>Vibrio</taxon>
    </lineage>
</organism>
<evidence type="ECO:0000256" key="1">
    <source>
        <dbReference type="SAM" id="Phobius"/>
    </source>
</evidence>
<reference evidence="2 3" key="1">
    <citation type="submission" date="2018-12" db="EMBL/GenBank/DDBJ databases">
        <title>Vibrio sp. isolated from China Sea.</title>
        <authorList>
            <person name="Li Y."/>
        </authorList>
    </citation>
    <scope>NUCLEOTIDE SEQUENCE [LARGE SCALE GENOMIC DNA]</scope>
    <source>
        <strain evidence="2 3">BEI207</strain>
    </source>
</reference>
<keyword evidence="1" id="KW-1133">Transmembrane helix</keyword>
<feature type="transmembrane region" description="Helical" evidence="1">
    <location>
        <begin position="38"/>
        <end position="58"/>
    </location>
</feature>
<dbReference type="AlphaFoldDB" id="A0A3S0MFZ8"/>